<comment type="caution">
    <text evidence="13">The sequence shown here is derived from an EMBL/GenBank/DDBJ whole genome shotgun (WGS) entry which is preliminary data.</text>
</comment>
<evidence type="ECO:0000256" key="5">
    <source>
        <dbReference type="ARBA" id="ARBA00022723"/>
    </source>
</evidence>
<dbReference type="InterPro" id="IPR002401">
    <property type="entry name" value="Cyt_P450_E_grp-I"/>
</dbReference>
<feature type="non-terminal residue" evidence="13">
    <location>
        <position position="1"/>
    </location>
</feature>
<dbReference type="GO" id="GO:0008392">
    <property type="term" value="F:arachidonate epoxygenase activity"/>
    <property type="evidence" value="ECO:0007669"/>
    <property type="project" value="TreeGrafter"/>
</dbReference>
<dbReference type="GO" id="GO:0019373">
    <property type="term" value="P:epoxygenase P450 pathway"/>
    <property type="evidence" value="ECO:0007669"/>
    <property type="project" value="TreeGrafter"/>
</dbReference>
<dbReference type="InterPro" id="IPR001128">
    <property type="entry name" value="Cyt_P450"/>
</dbReference>
<dbReference type="PRINTS" id="PR00385">
    <property type="entry name" value="P450"/>
</dbReference>
<dbReference type="Gene3D" id="1.10.630.10">
    <property type="entry name" value="Cytochrome P450"/>
    <property type="match status" value="1"/>
</dbReference>
<feature type="transmembrane region" description="Helical" evidence="12">
    <location>
        <begin position="232"/>
        <end position="259"/>
    </location>
</feature>
<comment type="similarity">
    <text evidence="3 11">Belongs to the cytochrome P450 family.</text>
</comment>
<feature type="non-terminal residue" evidence="13">
    <location>
        <position position="404"/>
    </location>
</feature>
<dbReference type="SUPFAM" id="SSF48264">
    <property type="entry name" value="Cytochrome P450"/>
    <property type="match status" value="1"/>
</dbReference>
<reference evidence="13 14" key="1">
    <citation type="submission" date="2019-09" db="EMBL/GenBank/DDBJ databases">
        <title>Bird 10,000 Genomes (B10K) Project - Family phase.</title>
        <authorList>
            <person name="Zhang G."/>
        </authorList>
    </citation>
    <scope>NUCLEOTIDE SEQUENCE [LARGE SCALE GENOMIC DNA]</scope>
    <source>
        <strain evidence="13">B10K-DU-002-01</strain>
        <tissue evidence="13">Muscle</tissue>
    </source>
</reference>
<feature type="binding site" description="axial binding residue" evidence="10">
    <location>
        <position position="380"/>
    </location>
    <ligand>
        <name>heme</name>
        <dbReference type="ChEBI" id="CHEBI:30413"/>
    </ligand>
    <ligandPart>
        <name>Fe</name>
        <dbReference type="ChEBI" id="CHEBI:18248"/>
    </ligandPart>
</feature>
<dbReference type="PANTHER" id="PTHR24300">
    <property type="entry name" value="CYTOCHROME P450 508A4-RELATED"/>
    <property type="match status" value="1"/>
</dbReference>
<dbReference type="PROSITE" id="PS00086">
    <property type="entry name" value="CYTOCHROME_P450"/>
    <property type="match status" value="1"/>
</dbReference>
<comment type="subcellular location">
    <subcellularLocation>
        <location evidence="2">Membrane</location>
    </subcellularLocation>
</comment>
<dbReference type="GO" id="GO:0005737">
    <property type="term" value="C:cytoplasm"/>
    <property type="evidence" value="ECO:0007669"/>
    <property type="project" value="TreeGrafter"/>
</dbReference>
<dbReference type="PRINTS" id="PR00463">
    <property type="entry name" value="EP450I"/>
</dbReference>
<dbReference type="GO" id="GO:0006805">
    <property type="term" value="P:xenobiotic metabolic process"/>
    <property type="evidence" value="ECO:0007669"/>
    <property type="project" value="TreeGrafter"/>
</dbReference>
<dbReference type="PANTHER" id="PTHR24300:SF389">
    <property type="entry name" value="CYTOCHROME P450 2C20"/>
    <property type="match status" value="1"/>
</dbReference>
<evidence type="ECO:0000256" key="6">
    <source>
        <dbReference type="ARBA" id="ARBA00023002"/>
    </source>
</evidence>
<keyword evidence="5 10" id="KW-0479">Metal-binding</keyword>
<dbReference type="FunFam" id="1.10.630.10:FF:000004">
    <property type="entry name" value="cytochrome P450 2D15 isoform X1"/>
    <property type="match status" value="1"/>
</dbReference>
<dbReference type="EMBL" id="VXBB01015401">
    <property type="protein sequence ID" value="NXM60062.1"/>
    <property type="molecule type" value="Genomic_DNA"/>
</dbReference>
<dbReference type="Proteomes" id="UP000534634">
    <property type="component" value="Unassembled WGS sequence"/>
</dbReference>
<proteinExistence type="inferred from homology"/>
<keyword evidence="7 10" id="KW-0408">Iron</keyword>
<keyword evidence="6 11" id="KW-0560">Oxidoreductase</keyword>
<evidence type="ECO:0000256" key="2">
    <source>
        <dbReference type="ARBA" id="ARBA00004370"/>
    </source>
</evidence>
<dbReference type="GO" id="GO:0020037">
    <property type="term" value="F:heme binding"/>
    <property type="evidence" value="ECO:0007669"/>
    <property type="project" value="InterPro"/>
</dbReference>
<keyword evidence="4 10" id="KW-0349">Heme</keyword>
<evidence type="ECO:0000256" key="8">
    <source>
        <dbReference type="ARBA" id="ARBA00023033"/>
    </source>
</evidence>
<evidence type="ECO:0000256" key="4">
    <source>
        <dbReference type="ARBA" id="ARBA00022617"/>
    </source>
</evidence>
<keyword evidence="12" id="KW-1133">Transmembrane helix</keyword>
<name>A0A7L1C2E1_9PASS</name>
<dbReference type="InterPro" id="IPR050182">
    <property type="entry name" value="Cytochrome_P450_fam2"/>
</dbReference>
<dbReference type="InterPro" id="IPR017972">
    <property type="entry name" value="Cyt_P450_CS"/>
</dbReference>
<organism evidence="13 14">
    <name type="scientific">Illadopsis cleaveri</name>
    <name type="common">blackcap illadopsis</name>
    <dbReference type="NCBI Taxonomy" id="201329"/>
    <lineage>
        <taxon>Eukaryota</taxon>
        <taxon>Metazoa</taxon>
        <taxon>Chordata</taxon>
        <taxon>Craniata</taxon>
        <taxon>Vertebrata</taxon>
        <taxon>Euteleostomi</taxon>
        <taxon>Archelosauria</taxon>
        <taxon>Archosauria</taxon>
        <taxon>Dinosauria</taxon>
        <taxon>Saurischia</taxon>
        <taxon>Theropoda</taxon>
        <taxon>Coelurosauria</taxon>
        <taxon>Aves</taxon>
        <taxon>Neognathae</taxon>
        <taxon>Neoaves</taxon>
        <taxon>Telluraves</taxon>
        <taxon>Australaves</taxon>
        <taxon>Passeriformes</taxon>
        <taxon>Sylvioidea</taxon>
        <taxon>Timaliidae</taxon>
        <taxon>Illadopsis</taxon>
    </lineage>
</organism>
<evidence type="ECO:0000256" key="9">
    <source>
        <dbReference type="ARBA" id="ARBA00023136"/>
    </source>
</evidence>
<dbReference type="CDD" id="cd11026">
    <property type="entry name" value="CYP2"/>
    <property type="match status" value="1"/>
</dbReference>
<evidence type="ECO:0000256" key="3">
    <source>
        <dbReference type="ARBA" id="ARBA00010617"/>
    </source>
</evidence>
<evidence type="ECO:0000256" key="10">
    <source>
        <dbReference type="PIRSR" id="PIRSR602401-1"/>
    </source>
</evidence>
<evidence type="ECO:0000256" key="7">
    <source>
        <dbReference type="ARBA" id="ARBA00023004"/>
    </source>
</evidence>
<keyword evidence="9 12" id="KW-0472">Membrane</keyword>
<dbReference type="GO" id="GO:0016712">
    <property type="term" value="F:oxidoreductase activity, acting on paired donors, with incorporation or reduction of molecular oxygen, reduced flavin or flavoprotein as one donor, and incorporation of one atom of oxygen"/>
    <property type="evidence" value="ECO:0007669"/>
    <property type="project" value="TreeGrafter"/>
</dbReference>
<keyword evidence="8 11" id="KW-0503">Monooxygenase</keyword>
<gene>
    <name evidence="13" type="primary">Cyp2c5</name>
    <name evidence="13" type="ORF">ILLCLE_R09443</name>
</gene>
<evidence type="ECO:0000256" key="12">
    <source>
        <dbReference type="SAM" id="Phobius"/>
    </source>
</evidence>
<protein>
    <submittedName>
        <fullName evidence="13">CP2C5 protein</fullName>
    </submittedName>
</protein>
<sequence>QLSSTYGPIFTVWLGLKPMVVLCGYEAVKDALVGHSEEFGGRPQIPVLMHISNNYGFLSNNEKKWRELRRFTLSTLRDFGMGKSSMSQKVQEEAQHLVELLAKLKGNAFEPMTTFKHATANVICSVVFGSRYSYSDAAFLELLNVVSNFISFFVSPVAKVYNTFPSIMNRLPGPHKRVLADCQKLKDHIREKVQSHQLTLDSSCPRDYIDCFLIRAEKEKGSPETMYKHEDLVMSVFNLFGAGTVTTSNTLVFFLLVLAKHPHIQAKVQEEIDAVVGTGRAPCTEDKLRMPYTNAVVHELQRFQKSRVENFPRMTTQDVLFRGYTIPKGTPVIPVISSVHSDPTQWENPNTLNPAHFLDEKGEFRKREAFMPFSAGKRMCLGEGLARMELFLFFTTLLQNFTFQ</sequence>
<comment type="cofactor">
    <cofactor evidence="1 10">
        <name>heme</name>
        <dbReference type="ChEBI" id="CHEBI:30413"/>
    </cofactor>
</comment>
<dbReference type="InterPro" id="IPR036396">
    <property type="entry name" value="Cyt_P450_sf"/>
</dbReference>
<dbReference type="Pfam" id="PF00067">
    <property type="entry name" value="p450"/>
    <property type="match status" value="1"/>
</dbReference>
<dbReference type="AlphaFoldDB" id="A0A7L1C2E1"/>
<keyword evidence="14" id="KW-1185">Reference proteome</keyword>
<keyword evidence="12" id="KW-0812">Transmembrane</keyword>
<evidence type="ECO:0000256" key="1">
    <source>
        <dbReference type="ARBA" id="ARBA00001971"/>
    </source>
</evidence>
<evidence type="ECO:0000256" key="11">
    <source>
        <dbReference type="RuleBase" id="RU000461"/>
    </source>
</evidence>
<dbReference type="GO" id="GO:0005506">
    <property type="term" value="F:iron ion binding"/>
    <property type="evidence" value="ECO:0007669"/>
    <property type="project" value="InterPro"/>
</dbReference>
<dbReference type="GO" id="GO:0016020">
    <property type="term" value="C:membrane"/>
    <property type="evidence" value="ECO:0007669"/>
    <property type="project" value="UniProtKB-SubCell"/>
</dbReference>
<evidence type="ECO:0000313" key="14">
    <source>
        <dbReference type="Proteomes" id="UP000534634"/>
    </source>
</evidence>
<evidence type="ECO:0000313" key="13">
    <source>
        <dbReference type="EMBL" id="NXM60062.1"/>
    </source>
</evidence>
<accession>A0A7L1C2E1</accession>